<dbReference type="AlphaFoldDB" id="A0A6P1QRF8"/>
<dbReference type="Proteomes" id="UP000464318">
    <property type="component" value="Chromosome"/>
</dbReference>
<accession>A0A6P1QRF8</accession>
<dbReference type="KEGG" id="bcad:DBX24_01570"/>
<evidence type="ECO:0000313" key="1">
    <source>
        <dbReference type="EMBL" id="QHN64672.1"/>
    </source>
</evidence>
<dbReference type="OrthoDB" id="1100343at2"/>
<gene>
    <name evidence="1" type="ORF">DBX24_01570</name>
</gene>
<dbReference type="EMBL" id="CP029149">
    <property type="protein sequence ID" value="QHN64672.1"/>
    <property type="molecule type" value="Genomic_DNA"/>
</dbReference>
<organism evidence="1 2">
    <name type="scientific">Bergeyella cardium</name>
    <dbReference type="NCBI Taxonomy" id="1585976"/>
    <lineage>
        <taxon>Bacteria</taxon>
        <taxon>Pseudomonadati</taxon>
        <taxon>Bacteroidota</taxon>
        <taxon>Flavobacteriia</taxon>
        <taxon>Flavobacteriales</taxon>
        <taxon>Weeksellaceae</taxon>
        <taxon>Bergeyella</taxon>
    </lineage>
</organism>
<name>A0A6P1QRF8_9FLAO</name>
<dbReference type="InterPro" id="IPR025921">
    <property type="entry name" value="HmuY"/>
</dbReference>
<dbReference type="Pfam" id="PF14064">
    <property type="entry name" value="HmuY"/>
    <property type="match status" value="1"/>
</dbReference>
<dbReference type="PROSITE" id="PS51257">
    <property type="entry name" value="PROKAR_LIPOPROTEIN"/>
    <property type="match status" value="1"/>
</dbReference>
<keyword evidence="2" id="KW-1185">Reference proteome</keyword>
<proteinExistence type="predicted"/>
<sequence>MLKKVFIPMVLGALFLGSCKQDDRDEPQELSVTKDIQKLNATSYDKWVYFSFGKGEIVEVADPENDLSWDIALQRWYIKTNSGTSGKKGKGGAINTKATNWNLVSTAPSGDYKVDQMGILKGWDVINNVETKKEGSFSQEASLYVDYISGGKYKVRNEVYVLKTANGGYAKIQFYDYTNEKLKGGYPSFRYKLSTDGKF</sequence>
<dbReference type="CDD" id="cd12105">
    <property type="entry name" value="HmuY"/>
    <property type="match status" value="1"/>
</dbReference>
<dbReference type="RefSeq" id="WP_160223766.1">
    <property type="nucleotide sequence ID" value="NZ_CP029149.1"/>
</dbReference>
<protein>
    <submittedName>
        <fullName evidence="1">Heme-containing protein HmuY</fullName>
    </submittedName>
</protein>
<reference evidence="1 2" key="1">
    <citation type="submission" date="2018-04" db="EMBL/GenBank/DDBJ databases">
        <title>Characteristic and Complete Genome Sequencing of A Novel Member of Infective Endocarditis Causative Bacteria: Bergeyella cardium QL-PH.</title>
        <authorList>
            <person name="Pan H."/>
            <person name="Sun E."/>
            <person name="Zhang Y."/>
        </authorList>
    </citation>
    <scope>NUCLEOTIDE SEQUENCE [LARGE SCALE GENOMIC DNA]</scope>
    <source>
        <strain evidence="1 2">HPQL</strain>
    </source>
</reference>
<evidence type="ECO:0000313" key="2">
    <source>
        <dbReference type="Proteomes" id="UP000464318"/>
    </source>
</evidence>